<protein>
    <submittedName>
        <fullName evidence="1">Uncharacterized protein</fullName>
    </submittedName>
</protein>
<reference evidence="2" key="1">
    <citation type="journal article" date="2020" name="Mol. Plant Microbe">
        <title>Rhizobial microsymbionts of the narrowly endemic Oxytropis species growing in Kamchatka are characterized by significant genetic diversity and possess a set of genes that are associated with T3SS and T6SS secretion systems and can affect the development of symbiosis.</title>
        <authorList>
            <person name="Safronova V."/>
            <person name="Guro P."/>
            <person name="Sazanova A."/>
            <person name="Kuznetsova I."/>
            <person name="Belimov A."/>
            <person name="Yakubov V."/>
            <person name="Chirak E."/>
            <person name="Afonin A."/>
            <person name="Gogolev Y."/>
            <person name="Andronov E."/>
            <person name="Tikhonovich I."/>
        </authorList>
    </citation>
    <scope>NUCLEOTIDE SEQUENCE [LARGE SCALE GENOMIC DNA]</scope>
    <source>
        <strain evidence="2">581</strain>
    </source>
</reference>
<proteinExistence type="predicted"/>
<dbReference type="AlphaFoldDB" id="A0A7G6TZ46"/>
<name>A0A7G6TZ46_9BRAD</name>
<evidence type="ECO:0000313" key="1">
    <source>
        <dbReference type="EMBL" id="QND72028.1"/>
    </source>
</evidence>
<dbReference type="KEGG" id="trb:HB776_12940"/>
<organism evidence="1 2">
    <name type="scientific">Tardiphaga robiniae</name>
    <dbReference type="NCBI Taxonomy" id="943830"/>
    <lineage>
        <taxon>Bacteria</taxon>
        <taxon>Pseudomonadati</taxon>
        <taxon>Pseudomonadota</taxon>
        <taxon>Alphaproteobacteria</taxon>
        <taxon>Hyphomicrobiales</taxon>
        <taxon>Nitrobacteraceae</taxon>
        <taxon>Tardiphaga</taxon>
    </lineage>
</organism>
<dbReference type="RefSeq" id="WP_184518204.1">
    <property type="nucleotide sequence ID" value="NZ_CP050292.1"/>
</dbReference>
<dbReference type="EMBL" id="CP050292">
    <property type="protein sequence ID" value="QND72028.1"/>
    <property type="molecule type" value="Genomic_DNA"/>
</dbReference>
<dbReference type="Proteomes" id="UP000515291">
    <property type="component" value="Chromosome"/>
</dbReference>
<gene>
    <name evidence="1" type="ORF">HB776_12940</name>
</gene>
<sequence>MTYDERVEQAIMAHDVDALIEFAYGYPCKCTTRRGEPMCVCKMQAQALRKKVAPRALFSRRIERV</sequence>
<evidence type="ECO:0000313" key="2">
    <source>
        <dbReference type="Proteomes" id="UP000515291"/>
    </source>
</evidence>
<accession>A0A7G6TZ46</accession>